<name>A0AAU4K0G3_9NOCA</name>
<dbReference type="Proteomes" id="UP001432128">
    <property type="component" value="Chromosome"/>
</dbReference>
<dbReference type="EMBL" id="CP108021">
    <property type="protein sequence ID" value="WUM19516.1"/>
    <property type="molecule type" value="Genomic_DNA"/>
</dbReference>
<dbReference type="SMART" id="SM00346">
    <property type="entry name" value="HTH_ICLR"/>
    <property type="match status" value="1"/>
</dbReference>
<dbReference type="GO" id="GO:0003677">
    <property type="term" value="F:DNA binding"/>
    <property type="evidence" value="ECO:0007669"/>
    <property type="project" value="InterPro"/>
</dbReference>
<dbReference type="InterPro" id="IPR005471">
    <property type="entry name" value="Tscrpt_reg_IclR_N"/>
</dbReference>
<dbReference type="RefSeq" id="WP_328857012.1">
    <property type="nucleotide sequence ID" value="NZ_CP108021.1"/>
</dbReference>
<protein>
    <submittedName>
        <fullName evidence="2">Helix-turn-helix domain-containing protein</fullName>
    </submittedName>
</protein>
<dbReference type="KEGG" id="whr:OG579_17690"/>
<gene>
    <name evidence="2" type="ORF">OG579_17690</name>
</gene>
<dbReference type="Pfam" id="PF09339">
    <property type="entry name" value="HTH_IclR"/>
    <property type="match status" value="1"/>
</dbReference>
<dbReference type="SUPFAM" id="SSF46785">
    <property type="entry name" value="Winged helix' DNA-binding domain"/>
    <property type="match status" value="1"/>
</dbReference>
<dbReference type="AlphaFoldDB" id="A0AAU4K0G3"/>
<accession>A0AAU4K0G3</accession>
<reference evidence="2 3" key="1">
    <citation type="submission" date="2022-10" db="EMBL/GenBank/DDBJ databases">
        <title>The complete genomes of actinobacterial strains from the NBC collection.</title>
        <authorList>
            <person name="Joergensen T.S."/>
            <person name="Alvarez Arevalo M."/>
            <person name="Sterndorff E.B."/>
            <person name="Faurdal D."/>
            <person name="Vuksanovic O."/>
            <person name="Mourched A.-S."/>
            <person name="Charusanti P."/>
            <person name="Shaw S."/>
            <person name="Blin K."/>
            <person name="Weber T."/>
        </authorList>
    </citation>
    <scope>NUCLEOTIDE SEQUENCE [LARGE SCALE GENOMIC DNA]</scope>
    <source>
        <strain evidence="2 3">NBC_00319</strain>
    </source>
</reference>
<dbReference type="InterPro" id="IPR036390">
    <property type="entry name" value="WH_DNA-bd_sf"/>
</dbReference>
<keyword evidence="3" id="KW-1185">Reference proteome</keyword>
<dbReference type="Gene3D" id="1.10.10.10">
    <property type="entry name" value="Winged helix-like DNA-binding domain superfamily/Winged helix DNA-binding domain"/>
    <property type="match status" value="1"/>
</dbReference>
<evidence type="ECO:0000259" key="1">
    <source>
        <dbReference type="SMART" id="SM00346"/>
    </source>
</evidence>
<feature type="domain" description="HTH iclR-type" evidence="1">
    <location>
        <begin position="13"/>
        <end position="104"/>
    </location>
</feature>
<evidence type="ECO:0000313" key="3">
    <source>
        <dbReference type="Proteomes" id="UP001432128"/>
    </source>
</evidence>
<proteinExistence type="predicted"/>
<organism evidence="2 3">
    <name type="scientific">Williamsia herbipolensis</name>
    <dbReference type="NCBI Taxonomy" id="1603258"/>
    <lineage>
        <taxon>Bacteria</taxon>
        <taxon>Bacillati</taxon>
        <taxon>Actinomycetota</taxon>
        <taxon>Actinomycetes</taxon>
        <taxon>Mycobacteriales</taxon>
        <taxon>Nocardiaceae</taxon>
        <taxon>Williamsia</taxon>
    </lineage>
</organism>
<dbReference type="GO" id="GO:0006355">
    <property type="term" value="P:regulation of DNA-templated transcription"/>
    <property type="evidence" value="ECO:0007669"/>
    <property type="project" value="InterPro"/>
</dbReference>
<evidence type="ECO:0000313" key="2">
    <source>
        <dbReference type="EMBL" id="WUM19516.1"/>
    </source>
</evidence>
<sequence length="297" mass="32349">MTVNTTTSERQPVSAPTHRVVAVVEFLASDPSRRPSLAEIVRAVGMTRATAHAVLTQLCAERWVDRGEDNRFALAPAFLGRMAASVRTRPLVVTFGPSIRAAARDLAMPVFLAEREDASITVADIAGDIAWAQTGMRIPIWAPLCREFIAWERSTERAQWLDTVPEAARDAITDVIRTVGDRGFSVENLGREATEVMATLHSVHRADSAPAVQRRIADLLIDLMTSDYRPEDLSGRVPTMSVAVPVVTPDRIESDGSYRVTASLVACPGATVDARRIDHIVERLREAVTTTDGATTP</sequence>
<dbReference type="InterPro" id="IPR036388">
    <property type="entry name" value="WH-like_DNA-bd_sf"/>
</dbReference>